<dbReference type="GO" id="GO:0003824">
    <property type="term" value="F:catalytic activity"/>
    <property type="evidence" value="ECO:0007669"/>
    <property type="project" value="InterPro"/>
</dbReference>
<dbReference type="EMBL" id="OZ035839">
    <property type="protein sequence ID" value="CAL1586417.1"/>
    <property type="molecule type" value="Genomic_DNA"/>
</dbReference>
<proteinExistence type="predicted"/>
<dbReference type="PANTHER" id="PTHR12486">
    <property type="entry name" value="APRATAXIN-RELATED"/>
    <property type="match status" value="1"/>
</dbReference>
<feature type="domain" description="HIT" evidence="2">
    <location>
        <begin position="6"/>
        <end position="116"/>
    </location>
</feature>
<evidence type="ECO:0000313" key="4">
    <source>
        <dbReference type="Proteomes" id="UP001497482"/>
    </source>
</evidence>
<dbReference type="AlphaFoldDB" id="A0AAV2KE13"/>
<evidence type="ECO:0000259" key="2">
    <source>
        <dbReference type="PROSITE" id="PS51084"/>
    </source>
</evidence>
<dbReference type="Proteomes" id="UP001497482">
    <property type="component" value="Chromosome 17"/>
</dbReference>
<name>A0AAV2KE13_KNICA</name>
<dbReference type="SUPFAM" id="SSF54197">
    <property type="entry name" value="HIT-like"/>
    <property type="match status" value="1"/>
</dbReference>
<dbReference type="PANTHER" id="PTHR12486:SF6">
    <property type="entry name" value="ADENOSINE 5'-MONOPHOSPHORAMIDASE HINT3"/>
    <property type="match status" value="1"/>
</dbReference>
<dbReference type="Pfam" id="PF11969">
    <property type="entry name" value="DcpS_C"/>
    <property type="match status" value="1"/>
</dbReference>
<accession>A0AAV2KE13</accession>
<sequence length="160" mass="18648">MAECCIFCTISSGNDEETEILKQNKELVCFRDICPAAPHHYLVIPKEHIVSCLSLHKSQHGLVERMAEMGKAVLQEQGVRDMTRIQLGFHIPPYTSVHHLHLHVLAPSFQISEEFLYKFTSGQRFVEAYHFRNLLETSWRLEQRLSHPEKQNNMIYDGWT</sequence>
<keyword evidence="4" id="KW-1185">Reference proteome</keyword>
<evidence type="ECO:0000256" key="1">
    <source>
        <dbReference type="PROSITE-ProRule" id="PRU00464"/>
    </source>
</evidence>
<dbReference type="Gene3D" id="3.30.428.10">
    <property type="entry name" value="HIT-like"/>
    <property type="match status" value="1"/>
</dbReference>
<organism evidence="3 4">
    <name type="scientific">Knipowitschia caucasica</name>
    <name type="common">Caucasian dwarf goby</name>
    <name type="synonym">Pomatoschistus caucasicus</name>
    <dbReference type="NCBI Taxonomy" id="637954"/>
    <lineage>
        <taxon>Eukaryota</taxon>
        <taxon>Metazoa</taxon>
        <taxon>Chordata</taxon>
        <taxon>Craniata</taxon>
        <taxon>Vertebrata</taxon>
        <taxon>Euteleostomi</taxon>
        <taxon>Actinopterygii</taxon>
        <taxon>Neopterygii</taxon>
        <taxon>Teleostei</taxon>
        <taxon>Neoteleostei</taxon>
        <taxon>Acanthomorphata</taxon>
        <taxon>Gobiaria</taxon>
        <taxon>Gobiiformes</taxon>
        <taxon>Gobioidei</taxon>
        <taxon>Gobiidae</taxon>
        <taxon>Gobiinae</taxon>
        <taxon>Knipowitschia</taxon>
    </lineage>
</organism>
<dbReference type="InterPro" id="IPR036265">
    <property type="entry name" value="HIT-like_sf"/>
</dbReference>
<protein>
    <recommendedName>
        <fullName evidence="2">HIT domain-containing protein</fullName>
    </recommendedName>
</protein>
<feature type="short sequence motif" description="Histidine triad motif" evidence="1">
    <location>
        <begin position="99"/>
        <end position="103"/>
    </location>
</feature>
<gene>
    <name evidence="3" type="ORF">KC01_LOCUS16481</name>
</gene>
<evidence type="ECO:0000313" key="3">
    <source>
        <dbReference type="EMBL" id="CAL1586417.1"/>
    </source>
</evidence>
<reference evidence="3 4" key="1">
    <citation type="submission" date="2024-04" db="EMBL/GenBank/DDBJ databases">
        <authorList>
            <person name="Waldvogel A.-M."/>
            <person name="Schoenle A."/>
        </authorList>
    </citation>
    <scope>NUCLEOTIDE SEQUENCE [LARGE SCALE GENOMIC DNA]</scope>
</reference>
<dbReference type="InterPro" id="IPR011146">
    <property type="entry name" value="HIT-like"/>
</dbReference>
<dbReference type="PROSITE" id="PS51084">
    <property type="entry name" value="HIT_2"/>
    <property type="match status" value="1"/>
</dbReference>